<dbReference type="GeneID" id="71992246"/>
<dbReference type="OrthoDB" id="3641440at2759"/>
<dbReference type="EMBL" id="CP090172">
    <property type="protein sequence ID" value="UJO23032.1"/>
    <property type="molecule type" value="Genomic_DNA"/>
</dbReference>
<reference evidence="1" key="1">
    <citation type="submission" date="2021-12" db="EMBL/GenBank/DDBJ databases">
        <authorList>
            <person name="Zaccaron A."/>
            <person name="Stergiopoulos I."/>
        </authorList>
    </citation>
    <scope>NUCLEOTIDE SEQUENCE</scope>
    <source>
        <strain evidence="1">Race5_Kim</strain>
    </source>
</reference>
<proteinExistence type="predicted"/>
<dbReference type="AlphaFoldDB" id="A0A9Q8PIG6"/>
<dbReference type="KEGG" id="ffu:CLAFUR5_12368"/>
<accession>A0A9Q8PIG6</accession>
<dbReference type="RefSeq" id="XP_047767398.1">
    <property type="nucleotide sequence ID" value="XM_047911516.1"/>
</dbReference>
<gene>
    <name evidence="1" type="ORF">CLAFUR5_12368</name>
</gene>
<dbReference type="Proteomes" id="UP000756132">
    <property type="component" value="Chromosome 10"/>
</dbReference>
<name>A0A9Q8PIG6_PASFU</name>
<reference evidence="1" key="2">
    <citation type="journal article" date="2022" name="Microb. Genom.">
        <title>A chromosome-scale genome assembly of the tomato pathogen Cladosporium fulvum reveals a compartmentalized genome architecture and the presence of a dispensable chromosome.</title>
        <authorList>
            <person name="Zaccaron A.Z."/>
            <person name="Chen L.H."/>
            <person name="Samaras A."/>
            <person name="Stergiopoulos I."/>
        </authorList>
    </citation>
    <scope>NUCLEOTIDE SEQUENCE</scope>
    <source>
        <strain evidence="1">Race5_Kim</strain>
    </source>
</reference>
<protein>
    <submittedName>
        <fullName evidence="1">Uncharacterized protein</fullName>
    </submittedName>
</protein>
<sequence length="345" mass="38976">MAPRHLVAGKTFAEASRLLDEGVVEYLCSVIQMSVGRIFTLDINVAEMLEHATPETVPSLQCLFEEILLNPDYTKMWWNPQKDIEVMDNTIAHFFQGTARPPYTHSTYYGDRTCHIKPRFHIKSPFFNGTRPRHLCFPTLPREDQNCDLHVPGNNDKGMSCPCSLGCIDIAAFMGHLCRLQGLPVEKLPWTQCRHGIGYEKFLSDMLKHDRIGPLVHKLRGTKSLEHYQRLGRRGLEQDTEVQGYSTIDVVGIAAVIDNIITSDDAQFVAGLLAEYCYMQKSHTPGFSVPRKIAQRQSLLGPCGIISTFEDNPRLYVRKAFKESTISQLPSMLTSDWSVCLSQQA</sequence>
<evidence type="ECO:0000313" key="1">
    <source>
        <dbReference type="EMBL" id="UJO23032.1"/>
    </source>
</evidence>
<evidence type="ECO:0000313" key="2">
    <source>
        <dbReference type="Proteomes" id="UP000756132"/>
    </source>
</evidence>
<organism evidence="1 2">
    <name type="scientific">Passalora fulva</name>
    <name type="common">Tomato leaf mold</name>
    <name type="synonym">Cladosporium fulvum</name>
    <dbReference type="NCBI Taxonomy" id="5499"/>
    <lineage>
        <taxon>Eukaryota</taxon>
        <taxon>Fungi</taxon>
        <taxon>Dikarya</taxon>
        <taxon>Ascomycota</taxon>
        <taxon>Pezizomycotina</taxon>
        <taxon>Dothideomycetes</taxon>
        <taxon>Dothideomycetidae</taxon>
        <taxon>Mycosphaerellales</taxon>
        <taxon>Mycosphaerellaceae</taxon>
        <taxon>Fulvia</taxon>
    </lineage>
</organism>
<keyword evidence="2" id="KW-1185">Reference proteome</keyword>